<name>A0A8C1JMS3_CYPCA</name>
<keyword evidence="7" id="KW-0010">Activator</keyword>
<dbReference type="PANTHER" id="PTHR13589">
    <property type="entry name" value="CREB-REGULATED TRANSCRIPTION COACTIVATOR"/>
    <property type="match status" value="1"/>
</dbReference>
<dbReference type="Pfam" id="PF12886">
    <property type="entry name" value="TORC_C"/>
    <property type="match status" value="1"/>
</dbReference>
<keyword evidence="4" id="KW-0963">Cytoplasm</keyword>
<dbReference type="GO" id="GO:0051289">
    <property type="term" value="P:protein homotetramerization"/>
    <property type="evidence" value="ECO:0007669"/>
    <property type="project" value="InterPro"/>
</dbReference>
<keyword evidence="9" id="KW-0539">Nucleus</keyword>
<feature type="compositionally biased region" description="Pro residues" evidence="10">
    <location>
        <begin position="302"/>
        <end position="315"/>
    </location>
</feature>
<dbReference type="GO" id="GO:0045944">
    <property type="term" value="P:positive regulation of transcription by RNA polymerase II"/>
    <property type="evidence" value="ECO:0007669"/>
    <property type="project" value="TreeGrafter"/>
</dbReference>
<proteinExistence type="inferred from homology"/>
<evidence type="ECO:0000256" key="6">
    <source>
        <dbReference type="ARBA" id="ARBA00023015"/>
    </source>
</evidence>
<comment type="similarity">
    <text evidence="3">Belongs to the TORC family.</text>
</comment>
<feature type="compositionally biased region" description="Basic and acidic residues" evidence="10">
    <location>
        <begin position="203"/>
        <end position="213"/>
    </location>
</feature>
<comment type="subcellular location">
    <subcellularLocation>
        <location evidence="2">Cytoplasm</location>
    </subcellularLocation>
    <subcellularLocation>
        <location evidence="1">Nucleus</location>
    </subcellularLocation>
</comment>
<dbReference type="InterPro" id="IPR024783">
    <property type="entry name" value="TORC_N"/>
</dbReference>
<dbReference type="InterPro" id="IPR024784">
    <property type="entry name" value="TORC_M"/>
</dbReference>
<feature type="compositionally biased region" description="Acidic residues" evidence="10">
    <location>
        <begin position="192"/>
        <end position="202"/>
    </location>
</feature>
<feature type="compositionally biased region" description="Low complexity" evidence="10">
    <location>
        <begin position="265"/>
        <end position="277"/>
    </location>
</feature>
<feature type="domain" description="Transducer of regulated CREB activity N-terminal" evidence="11">
    <location>
        <begin position="6"/>
        <end position="66"/>
    </location>
</feature>
<evidence type="ECO:0000256" key="5">
    <source>
        <dbReference type="ARBA" id="ARBA00022553"/>
    </source>
</evidence>
<evidence type="ECO:0000256" key="3">
    <source>
        <dbReference type="ARBA" id="ARBA00007167"/>
    </source>
</evidence>
<evidence type="ECO:0000313" key="14">
    <source>
        <dbReference type="Ensembl" id="ENSCCRP00010033840.1"/>
    </source>
</evidence>
<keyword evidence="5" id="KW-0597">Phosphoprotein</keyword>
<dbReference type="AlphaFoldDB" id="A0A8C1JMS3"/>
<evidence type="ECO:0000256" key="2">
    <source>
        <dbReference type="ARBA" id="ARBA00004496"/>
    </source>
</evidence>
<evidence type="ECO:0000256" key="8">
    <source>
        <dbReference type="ARBA" id="ARBA00023163"/>
    </source>
</evidence>
<keyword evidence="15" id="KW-1185">Reference proteome</keyword>
<evidence type="ECO:0000259" key="13">
    <source>
        <dbReference type="Pfam" id="PF12886"/>
    </source>
</evidence>
<organism evidence="14 15">
    <name type="scientific">Cyprinus carpio</name>
    <name type="common">Common carp</name>
    <dbReference type="NCBI Taxonomy" id="7962"/>
    <lineage>
        <taxon>Eukaryota</taxon>
        <taxon>Metazoa</taxon>
        <taxon>Chordata</taxon>
        <taxon>Craniata</taxon>
        <taxon>Vertebrata</taxon>
        <taxon>Euteleostomi</taxon>
        <taxon>Actinopterygii</taxon>
        <taxon>Neopterygii</taxon>
        <taxon>Teleostei</taxon>
        <taxon>Ostariophysi</taxon>
        <taxon>Cypriniformes</taxon>
        <taxon>Cyprinidae</taxon>
        <taxon>Cyprininae</taxon>
        <taxon>Cyprinus</taxon>
    </lineage>
</organism>
<evidence type="ECO:0000259" key="11">
    <source>
        <dbReference type="Pfam" id="PF12884"/>
    </source>
</evidence>
<reference evidence="14" key="1">
    <citation type="submission" date="2025-08" db="UniProtKB">
        <authorList>
            <consortium name="Ensembl"/>
        </authorList>
    </citation>
    <scope>IDENTIFICATION</scope>
</reference>
<reference evidence="14" key="2">
    <citation type="submission" date="2025-09" db="UniProtKB">
        <authorList>
            <consortium name="Ensembl"/>
        </authorList>
    </citation>
    <scope>IDENTIFICATION</scope>
</reference>
<dbReference type="Pfam" id="PF12884">
    <property type="entry name" value="TORC_N"/>
    <property type="match status" value="1"/>
</dbReference>
<dbReference type="InterPro" id="IPR024785">
    <property type="entry name" value="TORC_C"/>
</dbReference>
<evidence type="ECO:0000313" key="15">
    <source>
        <dbReference type="Proteomes" id="UP000694427"/>
    </source>
</evidence>
<feature type="domain" description="Transducer of regulated CREB activity middle" evidence="12">
    <location>
        <begin position="150"/>
        <end position="286"/>
    </location>
</feature>
<evidence type="ECO:0000259" key="12">
    <source>
        <dbReference type="Pfam" id="PF12885"/>
    </source>
</evidence>
<evidence type="ECO:0000256" key="10">
    <source>
        <dbReference type="SAM" id="MobiDB-lite"/>
    </source>
</evidence>
<accession>A0A8C1JMS3</accession>
<protein>
    <submittedName>
        <fullName evidence="14">CREB regulated transcription coactivator 1b</fullName>
    </submittedName>
</protein>
<feature type="domain" description="Transducer of regulated CREB activity C-terminal" evidence="13">
    <location>
        <begin position="487"/>
        <end position="562"/>
    </location>
</feature>
<dbReference type="Ensembl" id="ENSCCRT00010037120.1">
    <property type="protein sequence ID" value="ENSCCRP00010033840.1"/>
    <property type="gene ID" value="ENSCCRG00010014424.1"/>
</dbReference>
<evidence type="ECO:0000256" key="7">
    <source>
        <dbReference type="ARBA" id="ARBA00023159"/>
    </source>
</evidence>
<feature type="region of interest" description="Disordered" evidence="10">
    <location>
        <begin position="190"/>
        <end position="326"/>
    </location>
</feature>
<dbReference type="GO" id="GO:0005634">
    <property type="term" value="C:nucleus"/>
    <property type="evidence" value="ECO:0007669"/>
    <property type="project" value="UniProtKB-SubCell"/>
</dbReference>
<dbReference type="GO" id="GO:0008140">
    <property type="term" value="F:cAMP response element binding protein binding"/>
    <property type="evidence" value="ECO:0007669"/>
    <property type="project" value="InterPro"/>
</dbReference>
<feature type="compositionally biased region" description="Polar residues" evidence="10">
    <location>
        <begin position="227"/>
        <end position="251"/>
    </location>
</feature>
<dbReference type="GO" id="GO:0005737">
    <property type="term" value="C:cytoplasm"/>
    <property type="evidence" value="ECO:0007669"/>
    <property type="project" value="UniProtKB-SubCell"/>
</dbReference>
<evidence type="ECO:0000256" key="1">
    <source>
        <dbReference type="ARBA" id="ARBA00004123"/>
    </source>
</evidence>
<keyword evidence="8" id="KW-0804">Transcription</keyword>
<keyword evidence="6" id="KW-0805">Transcription regulation</keyword>
<sequence>MASSNNPRKFSEKIALHNQKQAEETAAFEEVMKDLSITRAARLQLQKTQYLQLGQNRAQCYGGSLPNVNQIGNSNTDLPFQTTVLDTSRTSRHHGLVDRVYRDRNRNASPHRRPLSVDKHGHIVLNPNYIDSCPYGSVYLSPPPDTSWRRTNSDSALHQSAVNPDPQDTFVGGSQELQSKGVKTLLLLTPPDTEDTESEMEKDEPKASLHTESCDVPGINIFPSPDQEMNSSLMPSAHSTGGSLPDLTNIQFPPPLPTPLDPDDPITFPTSSSSSTTNLTHLGISAASHVPPSPPAQHTGPAPSPSISPQPPATTLPPAISPQIPITQPVTMDNLSLEQQLSQYSLLSLLNDLQKQPHTFPQNIRLIRLPPLTVSSTPNTTQPSLASQSQSATSGVTNSVCFSSAHIQVVGSIFGDSFYDQQLPSRQTNALSNQLEQFNMNMMENPGGSSHCSTLNYTQAAMMGLTGSHSSQQDMQQLGYSSHGNIPNIILTVTGESPPNLSKDLTSSLASVGDVSFDADSQFPLDELKIDPLTLDGLHMLNDPDMVLADPATEDTFRMDRL</sequence>
<evidence type="ECO:0000256" key="9">
    <source>
        <dbReference type="ARBA" id="ARBA00023242"/>
    </source>
</evidence>
<dbReference type="PANTHER" id="PTHR13589:SF14">
    <property type="entry name" value="CREB-REGULATED TRANSCRIPTION COACTIVATOR 1"/>
    <property type="match status" value="1"/>
</dbReference>
<dbReference type="InterPro" id="IPR024786">
    <property type="entry name" value="TORC"/>
</dbReference>
<dbReference type="Pfam" id="PF12885">
    <property type="entry name" value="TORC_M"/>
    <property type="match status" value="1"/>
</dbReference>
<evidence type="ECO:0000256" key="4">
    <source>
        <dbReference type="ARBA" id="ARBA00022490"/>
    </source>
</evidence>
<dbReference type="Proteomes" id="UP000694427">
    <property type="component" value="Unplaced"/>
</dbReference>